<dbReference type="AlphaFoldDB" id="A0A4Q7AFW3"/>
<dbReference type="InterPro" id="IPR029057">
    <property type="entry name" value="PRTase-like"/>
</dbReference>
<proteinExistence type="inferred from homology"/>
<comment type="similarity">
    <text evidence="1">Belongs to the ComF/GntX family.</text>
</comment>
<dbReference type="Gene3D" id="3.40.50.2020">
    <property type="match status" value="1"/>
</dbReference>
<feature type="domain" description="Phosphoribosyltransferase" evidence="2">
    <location>
        <begin position="118"/>
        <end position="212"/>
    </location>
</feature>
<evidence type="ECO:0000313" key="3">
    <source>
        <dbReference type="EMBL" id="RZG45763.1"/>
    </source>
</evidence>
<dbReference type="PANTHER" id="PTHR47505">
    <property type="entry name" value="DNA UTILIZATION PROTEIN YHGH"/>
    <property type="match status" value="1"/>
</dbReference>
<dbReference type="CDD" id="cd06223">
    <property type="entry name" value="PRTases_typeI"/>
    <property type="match status" value="1"/>
</dbReference>
<dbReference type="InterPro" id="IPR000836">
    <property type="entry name" value="PRTase_dom"/>
</dbReference>
<gene>
    <name evidence="3" type="ORF">EXU28_11140</name>
</gene>
<comment type="caution">
    <text evidence="3">The sequence shown here is derived from an EMBL/GenBank/DDBJ whole genome shotgun (WGS) entry which is preliminary data.</text>
</comment>
<dbReference type="SUPFAM" id="SSF53271">
    <property type="entry name" value="PRTase-like"/>
    <property type="match status" value="1"/>
</dbReference>
<accession>A0A4Q7AFW3</accession>
<sequence>MLQFINQVLHKSVQSISPCLLCGIDHQQQHSFCTDCWEQLPWYKQHIIRHEHSILCAHHYDFPIDRIIQTYKYEQQLQYQNLLAHSLLNLRIPKVHAIVPMPISTERLIERGYNQMLIIANIMARELKIPVWQPVIRAAQHSQKGLSRIERLENIEDQFQIITTEKRKYKKVLIIDDVVTTGSSIHALSQALEKLGCQQIYTACIAAGGIKQSSQLEESEIDAQENN</sequence>
<protein>
    <submittedName>
        <fullName evidence="3">ComF family protein</fullName>
    </submittedName>
</protein>
<evidence type="ECO:0000259" key="2">
    <source>
        <dbReference type="Pfam" id="PF00156"/>
    </source>
</evidence>
<evidence type="ECO:0000256" key="1">
    <source>
        <dbReference type="ARBA" id="ARBA00008007"/>
    </source>
</evidence>
<evidence type="ECO:0000313" key="4">
    <source>
        <dbReference type="Proteomes" id="UP000293863"/>
    </source>
</evidence>
<dbReference type="PANTHER" id="PTHR47505:SF1">
    <property type="entry name" value="DNA UTILIZATION PROTEIN YHGH"/>
    <property type="match status" value="1"/>
</dbReference>
<dbReference type="InterPro" id="IPR051910">
    <property type="entry name" value="ComF/GntX_DNA_util-trans"/>
</dbReference>
<keyword evidence="4" id="KW-1185">Reference proteome</keyword>
<dbReference type="Proteomes" id="UP000293863">
    <property type="component" value="Unassembled WGS sequence"/>
</dbReference>
<name>A0A4Q7AFW3_9GAMM</name>
<dbReference type="RefSeq" id="WP_130168568.1">
    <property type="nucleotide sequence ID" value="NZ_SGSQ01000016.1"/>
</dbReference>
<dbReference type="Pfam" id="PF00156">
    <property type="entry name" value="Pribosyltran"/>
    <property type="match status" value="1"/>
</dbReference>
<dbReference type="EMBL" id="SGSQ01000016">
    <property type="protein sequence ID" value="RZG45763.1"/>
    <property type="molecule type" value="Genomic_DNA"/>
</dbReference>
<reference evidence="3 4" key="1">
    <citation type="submission" date="2019-02" db="EMBL/GenBank/DDBJ databases">
        <title>The Batch Genome Submission of Acinetobacter spp. strains.</title>
        <authorList>
            <person name="Qin J."/>
            <person name="Hu Y."/>
            <person name="Ye H."/>
            <person name="Wei L."/>
            <person name="Feng Y."/>
            <person name="Zong Z."/>
        </authorList>
    </citation>
    <scope>NUCLEOTIDE SEQUENCE [LARGE SCALE GENOMIC DNA]</scope>
    <source>
        <strain evidence="3 4">WCHAW060049</strain>
    </source>
</reference>
<organism evidence="3 4">
    <name type="scientific">Acinetobacter wuhouensis</name>
    <dbReference type="NCBI Taxonomy" id="1879050"/>
    <lineage>
        <taxon>Bacteria</taxon>
        <taxon>Pseudomonadati</taxon>
        <taxon>Pseudomonadota</taxon>
        <taxon>Gammaproteobacteria</taxon>
        <taxon>Moraxellales</taxon>
        <taxon>Moraxellaceae</taxon>
        <taxon>Acinetobacter</taxon>
    </lineage>
</organism>